<dbReference type="PANTHER" id="PTHR43204:SF1">
    <property type="entry name" value="ABC TRANSPORTER I FAMILY MEMBER 6, CHLOROPLASTIC"/>
    <property type="match status" value="1"/>
</dbReference>
<dbReference type="GO" id="GO:0005524">
    <property type="term" value="F:ATP binding"/>
    <property type="evidence" value="ECO:0007669"/>
    <property type="project" value="UniProtKB-KW"/>
</dbReference>
<sequence length="272" mass="30658">MKKRLLDIQNLSVTIDKKKIVNRFDLSMRAGELHVLMGPNGSGKSTIAYSILGHPGYAVRASRLSFDNKNLKQLTTDERARLGIFLAFQYPLAVSGVSLSTVIPAALEHRIKQKRVKKRVYATLASRMAYEQHVAREWFRGDVAENLGSLGMQEEMLYRSLNEGFSGGEKKKAEVLQMLALKPKLAILDEPDSGLDVDALRRIAKAIHRAHQGGMAILLITHYQRILKYLRLDRVHIVRDGHFVKSGGPELARMIERHGYESLSSHGHKNKR</sequence>
<dbReference type="EMBL" id="MHKN01000018">
    <property type="protein sequence ID" value="OGY92384.1"/>
    <property type="molecule type" value="Genomic_DNA"/>
</dbReference>
<dbReference type="Pfam" id="PF00005">
    <property type="entry name" value="ABC_tran"/>
    <property type="match status" value="1"/>
</dbReference>
<proteinExistence type="inferred from homology"/>
<dbReference type="CDD" id="cd03217">
    <property type="entry name" value="ABC_FeS_Assembly"/>
    <property type="match status" value="1"/>
</dbReference>
<accession>A0A1G2BTC5</accession>
<evidence type="ECO:0000313" key="6">
    <source>
        <dbReference type="Proteomes" id="UP000177349"/>
    </source>
</evidence>
<dbReference type="Proteomes" id="UP000177349">
    <property type="component" value="Unassembled WGS sequence"/>
</dbReference>
<evidence type="ECO:0000256" key="2">
    <source>
        <dbReference type="ARBA" id="ARBA00022741"/>
    </source>
</evidence>
<dbReference type="GO" id="GO:0016887">
    <property type="term" value="F:ATP hydrolysis activity"/>
    <property type="evidence" value="ECO:0007669"/>
    <property type="project" value="InterPro"/>
</dbReference>
<dbReference type="NCBIfam" id="TIGR01978">
    <property type="entry name" value="sufC"/>
    <property type="match status" value="1"/>
</dbReference>
<reference evidence="5 6" key="1">
    <citation type="journal article" date="2016" name="Nat. Commun.">
        <title>Thousands of microbial genomes shed light on interconnected biogeochemical processes in an aquifer system.</title>
        <authorList>
            <person name="Anantharaman K."/>
            <person name="Brown C.T."/>
            <person name="Hug L.A."/>
            <person name="Sharon I."/>
            <person name="Castelle C.J."/>
            <person name="Probst A.J."/>
            <person name="Thomas B.C."/>
            <person name="Singh A."/>
            <person name="Wilkins M.J."/>
            <person name="Karaoz U."/>
            <person name="Brodie E.L."/>
            <person name="Williams K.H."/>
            <person name="Hubbard S.S."/>
            <person name="Banfield J.F."/>
        </authorList>
    </citation>
    <scope>NUCLEOTIDE SEQUENCE [LARGE SCALE GENOMIC DNA]</scope>
</reference>
<organism evidence="5 6">
    <name type="scientific">Candidatus Komeilibacteria bacterium RIFCSPLOWO2_01_FULL_53_11</name>
    <dbReference type="NCBI Taxonomy" id="1798552"/>
    <lineage>
        <taxon>Bacteria</taxon>
        <taxon>Candidatus Komeiliibacteriota</taxon>
    </lineage>
</organism>
<dbReference type="InterPro" id="IPR003439">
    <property type="entry name" value="ABC_transporter-like_ATP-bd"/>
</dbReference>
<evidence type="ECO:0000313" key="5">
    <source>
        <dbReference type="EMBL" id="OGY92384.1"/>
    </source>
</evidence>
<comment type="similarity">
    <text evidence="1">Belongs to the ABC transporter superfamily. Ycf16 family.</text>
</comment>
<dbReference type="InterPro" id="IPR010230">
    <property type="entry name" value="FeS-cluster_ATPase_SufC"/>
</dbReference>
<dbReference type="SUPFAM" id="SSF52540">
    <property type="entry name" value="P-loop containing nucleoside triphosphate hydrolases"/>
    <property type="match status" value="1"/>
</dbReference>
<dbReference type="InterPro" id="IPR003593">
    <property type="entry name" value="AAA+_ATPase"/>
</dbReference>
<dbReference type="PROSITE" id="PS50893">
    <property type="entry name" value="ABC_TRANSPORTER_2"/>
    <property type="match status" value="1"/>
</dbReference>
<comment type="caution">
    <text evidence="5">The sequence shown here is derived from an EMBL/GenBank/DDBJ whole genome shotgun (WGS) entry which is preliminary data.</text>
</comment>
<dbReference type="SMART" id="SM00382">
    <property type="entry name" value="AAA"/>
    <property type="match status" value="1"/>
</dbReference>
<protein>
    <submittedName>
        <fullName evidence="5">Fe-S cluster assembly ATPase SufC</fullName>
    </submittedName>
</protein>
<keyword evidence="3" id="KW-0067">ATP-binding</keyword>
<dbReference type="Gene3D" id="3.40.50.300">
    <property type="entry name" value="P-loop containing nucleotide triphosphate hydrolases"/>
    <property type="match status" value="1"/>
</dbReference>
<evidence type="ECO:0000256" key="3">
    <source>
        <dbReference type="ARBA" id="ARBA00022840"/>
    </source>
</evidence>
<evidence type="ECO:0000259" key="4">
    <source>
        <dbReference type="PROSITE" id="PS50893"/>
    </source>
</evidence>
<dbReference type="PROSITE" id="PS00211">
    <property type="entry name" value="ABC_TRANSPORTER_1"/>
    <property type="match status" value="1"/>
</dbReference>
<name>A0A1G2BTC5_9BACT</name>
<keyword evidence="2" id="KW-0547">Nucleotide-binding</keyword>
<dbReference type="AlphaFoldDB" id="A0A1G2BTC5"/>
<evidence type="ECO:0000256" key="1">
    <source>
        <dbReference type="ARBA" id="ARBA00006216"/>
    </source>
</evidence>
<gene>
    <name evidence="5" type="ORF">A3B31_03480</name>
</gene>
<feature type="domain" description="ABC transporter" evidence="4">
    <location>
        <begin position="6"/>
        <end position="265"/>
    </location>
</feature>
<dbReference type="PANTHER" id="PTHR43204">
    <property type="entry name" value="ABC TRANSPORTER I FAMILY MEMBER 6, CHLOROPLASTIC"/>
    <property type="match status" value="1"/>
</dbReference>
<dbReference type="InterPro" id="IPR017871">
    <property type="entry name" value="ABC_transporter-like_CS"/>
</dbReference>
<dbReference type="InterPro" id="IPR027417">
    <property type="entry name" value="P-loop_NTPase"/>
</dbReference>